<comment type="caution">
    <text evidence="2">The sequence shown here is derived from an EMBL/GenBank/DDBJ whole genome shotgun (WGS) entry which is preliminary data.</text>
</comment>
<organism evidence="2 3">
    <name type="scientific">Deinococcus roseus</name>
    <dbReference type="NCBI Taxonomy" id="392414"/>
    <lineage>
        <taxon>Bacteria</taxon>
        <taxon>Thermotogati</taxon>
        <taxon>Deinococcota</taxon>
        <taxon>Deinococci</taxon>
        <taxon>Deinococcales</taxon>
        <taxon>Deinococcaceae</taxon>
        <taxon>Deinococcus</taxon>
    </lineage>
</organism>
<accession>A0ABQ2CX91</accession>
<dbReference type="PANTHER" id="PTHR12993">
    <property type="entry name" value="N-ACETYLGLUCOSAMINYL-PHOSPHATIDYLINOSITOL DE-N-ACETYLASE-RELATED"/>
    <property type="match status" value="1"/>
</dbReference>
<dbReference type="SUPFAM" id="SSF102588">
    <property type="entry name" value="LmbE-like"/>
    <property type="match status" value="1"/>
</dbReference>
<keyword evidence="1" id="KW-0812">Transmembrane</keyword>
<proteinExistence type="predicted"/>
<dbReference type="InterPro" id="IPR003737">
    <property type="entry name" value="GlcNAc_PI_deacetylase-related"/>
</dbReference>
<evidence type="ECO:0000313" key="2">
    <source>
        <dbReference type="EMBL" id="GGJ30054.1"/>
    </source>
</evidence>
<reference evidence="3" key="1">
    <citation type="journal article" date="2019" name="Int. J. Syst. Evol. Microbiol.">
        <title>The Global Catalogue of Microorganisms (GCM) 10K type strain sequencing project: providing services to taxonomists for standard genome sequencing and annotation.</title>
        <authorList>
            <consortium name="The Broad Institute Genomics Platform"/>
            <consortium name="The Broad Institute Genome Sequencing Center for Infectious Disease"/>
            <person name="Wu L."/>
            <person name="Ma J."/>
        </authorList>
    </citation>
    <scope>NUCLEOTIDE SEQUENCE [LARGE SCALE GENOMIC DNA]</scope>
    <source>
        <strain evidence="3">JCM 14370</strain>
    </source>
</reference>
<dbReference type="Gene3D" id="3.40.50.10320">
    <property type="entry name" value="LmbE-like"/>
    <property type="match status" value="1"/>
</dbReference>
<dbReference type="Pfam" id="PF02585">
    <property type="entry name" value="PIG-L"/>
    <property type="match status" value="1"/>
</dbReference>
<dbReference type="RefSeq" id="WP_189001958.1">
    <property type="nucleotide sequence ID" value="NZ_BMOD01000004.1"/>
</dbReference>
<evidence type="ECO:0000256" key="1">
    <source>
        <dbReference type="SAM" id="Phobius"/>
    </source>
</evidence>
<sequence length="255" mass="28301">MKSSPRLRRFGIVLSVLAIIGSVLYFIFRNLLTVSPEEALSEGKTLLQKKTVLAVVAHPDDLEWYIGGTLHRLAVAGANVQVVVSASGEKGPNHINATDLAATREQEQRAAGKINGYTQIHFLRLPDRGVAKDPRFLPEVEKIYNTVKPEAVFVFDPDCPSLPYLHADHQGSARLFLSFWRGLTGDRPPVYLFQTRRPNVAVDISDVLDTKTLALAEHHSQYGVQDSNGGRMIQMFRAEGSRVGVEAAELYRVLR</sequence>
<evidence type="ECO:0000313" key="3">
    <source>
        <dbReference type="Proteomes" id="UP000632222"/>
    </source>
</evidence>
<dbReference type="EMBL" id="BMOD01000004">
    <property type="protein sequence ID" value="GGJ30054.1"/>
    <property type="molecule type" value="Genomic_DNA"/>
</dbReference>
<protein>
    <submittedName>
        <fullName evidence="2">GlcNAc-PI de-N-acetylase</fullName>
    </submittedName>
</protein>
<keyword evidence="1" id="KW-0472">Membrane</keyword>
<name>A0ABQ2CX91_9DEIO</name>
<gene>
    <name evidence="2" type="ORF">GCM10008938_15040</name>
</gene>
<feature type="transmembrane region" description="Helical" evidence="1">
    <location>
        <begin position="7"/>
        <end position="28"/>
    </location>
</feature>
<dbReference type="Proteomes" id="UP000632222">
    <property type="component" value="Unassembled WGS sequence"/>
</dbReference>
<dbReference type="InterPro" id="IPR024078">
    <property type="entry name" value="LmbE-like_dom_sf"/>
</dbReference>
<keyword evidence="3" id="KW-1185">Reference proteome</keyword>
<dbReference type="PANTHER" id="PTHR12993:SF11">
    <property type="entry name" value="N-ACETYLGLUCOSAMINYL-PHOSPHATIDYLINOSITOL DE-N-ACETYLASE"/>
    <property type="match status" value="1"/>
</dbReference>
<keyword evidence="1" id="KW-1133">Transmembrane helix</keyword>